<reference evidence="1 2" key="1">
    <citation type="submission" date="2018-12" db="EMBL/GenBank/DDBJ databases">
        <title>Dyella dinghuensis sp. nov. DHOA06 and Dyella choica sp. nov. 4M-K27, isolated from forest soil.</title>
        <authorList>
            <person name="Qiu L.-H."/>
            <person name="Gao Z.-H."/>
        </authorList>
    </citation>
    <scope>NUCLEOTIDE SEQUENCE [LARGE SCALE GENOMIC DNA]</scope>
    <source>
        <strain evidence="1 2">4M-K27</strain>
    </source>
</reference>
<evidence type="ECO:0000313" key="2">
    <source>
        <dbReference type="Proteomes" id="UP000274358"/>
    </source>
</evidence>
<dbReference type="RefSeq" id="WP_126683690.1">
    <property type="nucleotide sequence ID" value="NZ_RYYV01000003.1"/>
</dbReference>
<evidence type="ECO:0000313" key="1">
    <source>
        <dbReference type="EMBL" id="RUL78253.1"/>
    </source>
</evidence>
<sequence length="472" mass="52630">MEYTETAAFRTDSHAWILDDYSCEIRYLAHKDAGKNVLFFASVRFGWRLSSDLEAFHKGALNLVAGVIRMDKLPRAKLREIFDSALSGNIQIQESTFSLNEDLLECRRPFQPVDAVPERKVEFLQCKMVSTLGGSQVMESWHQIFTPALDAELGRHEPLFDGFDHLLHSLDLPDPRLRNVSPHVEVVVEPPANFDMERSGWDGDRLKIAILAHGATSWNAVTLMGRDGPKTMRGPLKPFGGIEWIASGEGKQSAWSCTSFPGARDVTAILKIGGLVASRQPFPHPTRASNARYVAIEKNDPELKKLQLLLLTPGQEARRFEQAVAALLFLRGFNPGLSMNTDSADIVMTTPGGRWMLVECSVTLDDARKKFSKLVRRRAKVFDALKDSSHSSEVVACLVCILPGNQVANPSDYLRKHEVQLWTKEDVEREWSLVRHPGYPDKQFLEIAKAVSDAASLNLPPSGGEDPFDISI</sequence>
<dbReference type="AlphaFoldDB" id="A0A3S0RM72"/>
<gene>
    <name evidence="1" type="ORF">EKH80_05310</name>
</gene>
<accession>A0A3S0RM72</accession>
<name>A0A3S0RM72_9GAMM</name>
<dbReference type="Proteomes" id="UP000274358">
    <property type="component" value="Unassembled WGS sequence"/>
</dbReference>
<dbReference type="EMBL" id="RYYV01000003">
    <property type="protein sequence ID" value="RUL78253.1"/>
    <property type="molecule type" value="Genomic_DNA"/>
</dbReference>
<protein>
    <submittedName>
        <fullName evidence="1">Uncharacterized protein</fullName>
    </submittedName>
</protein>
<comment type="caution">
    <text evidence="1">The sequence shown here is derived from an EMBL/GenBank/DDBJ whole genome shotgun (WGS) entry which is preliminary data.</text>
</comment>
<proteinExistence type="predicted"/>
<organism evidence="1 2">
    <name type="scientific">Dyella choica</name>
    <dbReference type="NCBI Taxonomy" id="1927959"/>
    <lineage>
        <taxon>Bacteria</taxon>
        <taxon>Pseudomonadati</taxon>
        <taxon>Pseudomonadota</taxon>
        <taxon>Gammaproteobacteria</taxon>
        <taxon>Lysobacterales</taxon>
        <taxon>Rhodanobacteraceae</taxon>
        <taxon>Dyella</taxon>
    </lineage>
</organism>
<dbReference type="OrthoDB" id="5946920at2"/>
<keyword evidence="2" id="KW-1185">Reference proteome</keyword>